<feature type="region of interest" description="Disordered" evidence="1">
    <location>
        <begin position="21"/>
        <end position="94"/>
    </location>
</feature>
<organism evidence="2">
    <name type="scientific">marine sediment metagenome</name>
    <dbReference type="NCBI Taxonomy" id="412755"/>
    <lineage>
        <taxon>unclassified sequences</taxon>
        <taxon>metagenomes</taxon>
        <taxon>ecological metagenomes</taxon>
    </lineage>
</organism>
<name>X0SIG5_9ZZZZ</name>
<accession>X0SIG5</accession>
<dbReference type="AlphaFoldDB" id="X0SIG5"/>
<evidence type="ECO:0000256" key="1">
    <source>
        <dbReference type="SAM" id="MobiDB-lite"/>
    </source>
</evidence>
<proteinExistence type="predicted"/>
<protein>
    <submittedName>
        <fullName evidence="2">Uncharacterized protein</fullName>
    </submittedName>
</protein>
<comment type="caution">
    <text evidence="2">The sequence shown here is derived from an EMBL/GenBank/DDBJ whole genome shotgun (WGS) entry which is preliminary data.</text>
</comment>
<sequence length="94" mass="10341">MKFNNMVEELLEWAGPGAVWCGSRTGGGMPQSSTAGPSTDGPASNPDGTDLKEFIITKGKETKSFDTKEERDEFMADNYGWEPKEIKDGDDEIY</sequence>
<feature type="compositionally biased region" description="Basic and acidic residues" evidence="1">
    <location>
        <begin position="49"/>
        <end position="74"/>
    </location>
</feature>
<dbReference type="EMBL" id="BARS01007278">
    <property type="protein sequence ID" value="GAF80848.1"/>
    <property type="molecule type" value="Genomic_DNA"/>
</dbReference>
<reference evidence="2" key="1">
    <citation type="journal article" date="2014" name="Front. Microbiol.">
        <title>High frequency of phylogenetically diverse reductive dehalogenase-homologous genes in deep subseafloor sedimentary metagenomes.</title>
        <authorList>
            <person name="Kawai M."/>
            <person name="Futagami T."/>
            <person name="Toyoda A."/>
            <person name="Takaki Y."/>
            <person name="Nishi S."/>
            <person name="Hori S."/>
            <person name="Arai W."/>
            <person name="Tsubouchi T."/>
            <person name="Morono Y."/>
            <person name="Uchiyama I."/>
            <person name="Ito T."/>
            <person name="Fujiyama A."/>
            <person name="Inagaki F."/>
            <person name="Takami H."/>
        </authorList>
    </citation>
    <scope>NUCLEOTIDE SEQUENCE</scope>
    <source>
        <strain evidence="2">Expedition CK06-06</strain>
    </source>
</reference>
<gene>
    <name evidence="2" type="ORF">S01H1_14034</name>
</gene>
<evidence type="ECO:0000313" key="2">
    <source>
        <dbReference type="EMBL" id="GAF80848.1"/>
    </source>
</evidence>